<dbReference type="Proteomes" id="UP000184096">
    <property type="component" value="Chromosome I"/>
</dbReference>
<accession>A0A1M7UCU2</accession>
<feature type="transmembrane region" description="Helical" evidence="1">
    <location>
        <begin position="20"/>
        <end position="49"/>
    </location>
</feature>
<feature type="transmembrane region" description="Helical" evidence="1">
    <location>
        <begin position="234"/>
        <end position="256"/>
    </location>
</feature>
<reference evidence="3" key="1">
    <citation type="submission" date="2016-11" db="EMBL/GenBank/DDBJ databases">
        <authorList>
            <person name="Varghese N."/>
            <person name="Submissions S."/>
        </authorList>
    </citation>
    <scope>NUCLEOTIDE SEQUENCE [LARGE SCALE GENOMIC DNA]</scope>
    <source>
        <strain evidence="3">GAS401</strain>
    </source>
</reference>
<keyword evidence="1" id="KW-0472">Membrane</keyword>
<feature type="transmembrane region" description="Helical" evidence="1">
    <location>
        <begin position="106"/>
        <end position="129"/>
    </location>
</feature>
<sequence>MTTIETAAELRRTDPAWHLAWSPIVLSALTATAVSSILIAFGAAVGLGVSSASPTWRDALVALWLLSGIFLILAALVSFGCGGYLAGRARPSYDGVAAEDVERRDGWHGVASWAVAVVLSAIVAALIAISTIGRASALTAPPSSSEPVILSYDVDHLLRAQRRLPNAELGAIRAEVGRVLLTSSSHSGVSADDHAFLVQTVSTVTGLTGPDAERRVDTVIADSKRAITRARASTIILAFSIATSLLLGVIAAWAGAEAGGRHRDGMPPPAWMQHRSRFNRRRDAWQRPMPVP</sequence>
<gene>
    <name evidence="2" type="ORF">SAMN05444170_4493</name>
</gene>
<evidence type="ECO:0000313" key="2">
    <source>
        <dbReference type="EMBL" id="SHN80756.1"/>
    </source>
</evidence>
<keyword evidence="1" id="KW-1133">Transmembrane helix</keyword>
<dbReference type="EMBL" id="LT670849">
    <property type="protein sequence ID" value="SHN80756.1"/>
    <property type="molecule type" value="Genomic_DNA"/>
</dbReference>
<organism evidence="2 3">
    <name type="scientific">Bradyrhizobium erythrophlei</name>
    <dbReference type="NCBI Taxonomy" id="1437360"/>
    <lineage>
        <taxon>Bacteria</taxon>
        <taxon>Pseudomonadati</taxon>
        <taxon>Pseudomonadota</taxon>
        <taxon>Alphaproteobacteria</taxon>
        <taxon>Hyphomicrobiales</taxon>
        <taxon>Nitrobacteraceae</taxon>
        <taxon>Bradyrhizobium</taxon>
    </lineage>
</organism>
<protein>
    <submittedName>
        <fullName evidence="2">Uncharacterized protein</fullName>
    </submittedName>
</protein>
<dbReference type="RefSeq" id="WP_072821119.1">
    <property type="nucleotide sequence ID" value="NZ_LT670849.1"/>
</dbReference>
<evidence type="ECO:0000256" key="1">
    <source>
        <dbReference type="SAM" id="Phobius"/>
    </source>
</evidence>
<dbReference type="OrthoDB" id="7032238at2"/>
<proteinExistence type="predicted"/>
<evidence type="ECO:0000313" key="3">
    <source>
        <dbReference type="Proteomes" id="UP000184096"/>
    </source>
</evidence>
<name>A0A1M7UCU2_9BRAD</name>
<dbReference type="AlphaFoldDB" id="A0A1M7UCU2"/>
<keyword evidence="3" id="KW-1185">Reference proteome</keyword>
<feature type="transmembrane region" description="Helical" evidence="1">
    <location>
        <begin position="61"/>
        <end position="86"/>
    </location>
</feature>
<keyword evidence="1" id="KW-0812">Transmembrane</keyword>